<dbReference type="GO" id="GO:0003677">
    <property type="term" value="F:DNA binding"/>
    <property type="evidence" value="ECO:0007669"/>
    <property type="project" value="UniProtKB-KW"/>
</dbReference>
<keyword evidence="4" id="KW-0863">Zinc-finger</keyword>
<keyword evidence="4" id="KW-0411">Iron-sulfur</keyword>
<proteinExistence type="inferred from homology"/>
<protein>
    <recommendedName>
        <fullName evidence="4">DNA polymerase epsilon catalytic subunit</fullName>
        <ecNumber evidence="4">2.7.7.7</ecNumber>
    </recommendedName>
</protein>
<evidence type="ECO:0000313" key="7">
    <source>
        <dbReference type="Proteomes" id="UP000604825"/>
    </source>
</evidence>
<dbReference type="OrthoDB" id="10060449at2759"/>
<dbReference type="EC" id="2.7.7.7" evidence="4"/>
<dbReference type="GO" id="GO:0008270">
    <property type="term" value="F:zinc ion binding"/>
    <property type="evidence" value="ECO:0007669"/>
    <property type="project" value="UniProtKB-KW"/>
</dbReference>
<keyword evidence="4" id="KW-0004">4Fe-4S</keyword>
<comment type="subcellular location">
    <subcellularLocation>
        <location evidence="4">Nucleus</location>
    </subcellularLocation>
</comment>
<evidence type="ECO:0000256" key="1">
    <source>
        <dbReference type="ARBA" id="ARBA00022679"/>
    </source>
</evidence>
<evidence type="ECO:0000313" key="6">
    <source>
        <dbReference type="EMBL" id="CAD6261464.1"/>
    </source>
</evidence>
<dbReference type="GO" id="GO:0000278">
    <property type="term" value="P:mitotic cell cycle"/>
    <property type="evidence" value="ECO:0007669"/>
    <property type="project" value="TreeGrafter"/>
</dbReference>
<dbReference type="EMBL" id="CAJGYO010000011">
    <property type="protein sequence ID" value="CAD6261464.1"/>
    <property type="molecule type" value="Genomic_DNA"/>
</dbReference>
<keyword evidence="4" id="KW-0862">Zinc</keyword>
<keyword evidence="4" id="KW-0539">Nucleus</keyword>
<keyword evidence="7" id="KW-1185">Reference proteome</keyword>
<comment type="catalytic activity">
    <reaction evidence="4">
        <text>DNA(n) + a 2'-deoxyribonucleoside 5'-triphosphate = DNA(n+1) + diphosphate</text>
        <dbReference type="Rhea" id="RHEA:22508"/>
        <dbReference type="Rhea" id="RHEA-COMP:17339"/>
        <dbReference type="Rhea" id="RHEA-COMP:17340"/>
        <dbReference type="ChEBI" id="CHEBI:33019"/>
        <dbReference type="ChEBI" id="CHEBI:61560"/>
        <dbReference type="ChEBI" id="CHEBI:173112"/>
        <dbReference type="EC" id="2.7.7.7"/>
    </reaction>
</comment>
<evidence type="ECO:0000259" key="5">
    <source>
        <dbReference type="Pfam" id="PF22634"/>
    </source>
</evidence>
<dbReference type="GO" id="GO:0008310">
    <property type="term" value="F:single-stranded DNA 3'-5' DNA exonuclease activity"/>
    <property type="evidence" value="ECO:0007669"/>
    <property type="project" value="TreeGrafter"/>
</dbReference>
<gene>
    <name evidence="6" type="ORF">NCGR_LOCUS44885</name>
</gene>
<keyword evidence="4" id="KW-0238">DNA-binding</keyword>
<keyword evidence="4" id="KW-0479">Metal-binding</keyword>
<dbReference type="AlphaFoldDB" id="A0A811QYP0"/>
<comment type="similarity">
    <text evidence="4">Belongs to the DNA polymerase type-B family.</text>
</comment>
<accession>A0A811QYP0</accession>
<dbReference type="Proteomes" id="UP000604825">
    <property type="component" value="Unassembled WGS sequence"/>
</dbReference>
<reference evidence="6" key="1">
    <citation type="submission" date="2020-10" db="EMBL/GenBank/DDBJ databases">
        <authorList>
            <person name="Han B."/>
            <person name="Lu T."/>
            <person name="Zhao Q."/>
            <person name="Huang X."/>
            <person name="Zhao Y."/>
        </authorList>
    </citation>
    <scope>NUCLEOTIDE SEQUENCE</scope>
</reference>
<dbReference type="GO" id="GO:0006272">
    <property type="term" value="P:leading strand elongation"/>
    <property type="evidence" value="ECO:0007669"/>
    <property type="project" value="TreeGrafter"/>
</dbReference>
<keyword evidence="4" id="KW-0235">DNA replication</keyword>
<dbReference type="Pfam" id="PF22634">
    <property type="entry name" value="POL2_thumb"/>
    <property type="match status" value="1"/>
</dbReference>
<evidence type="ECO:0000256" key="3">
    <source>
        <dbReference type="ARBA" id="ARBA00022932"/>
    </source>
</evidence>
<dbReference type="PANTHER" id="PTHR10670">
    <property type="entry name" value="DNA POLYMERASE EPSILON CATALYTIC SUBUNIT A"/>
    <property type="match status" value="1"/>
</dbReference>
<dbReference type="SUPFAM" id="SSF56672">
    <property type="entry name" value="DNA/RNA polymerases"/>
    <property type="match status" value="1"/>
</dbReference>
<dbReference type="GO" id="GO:0006297">
    <property type="term" value="P:nucleotide-excision repair, DNA gap filling"/>
    <property type="evidence" value="ECO:0007669"/>
    <property type="project" value="TreeGrafter"/>
</dbReference>
<dbReference type="InterPro" id="IPR042087">
    <property type="entry name" value="DNA_pol_B_thumb"/>
</dbReference>
<organism evidence="6 7">
    <name type="scientific">Miscanthus lutarioriparius</name>
    <dbReference type="NCBI Taxonomy" id="422564"/>
    <lineage>
        <taxon>Eukaryota</taxon>
        <taxon>Viridiplantae</taxon>
        <taxon>Streptophyta</taxon>
        <taxon>Embryophyta</taxon>
        <taxon>Tracheophyta</taxon>
        <taxon>Spermatophyta</taxon>
        <taxon>Magnoliopsida</taxon>
        <taxon>Liliopsida</taxon>
        <taxon>Poales</taxon>
        <taxon>Poaceae</taxon>
        <taxon>PACMAD clade</taxon>
        <taxon>Panicoideae</taxon>
        <taxon>Andropogonodae</taxon>
        <taxon>Andropogoneae</taxon>
        <taxon>Saccharinae</taxon>
        <taxon>Miscanthus</taxon>
    </lineage>
</organism>
<dbReference type="InterPro" id="IPR029703">
    <property type="entry name" value="POL2"/>
</dbReference>
<dbReference type="GO" id="GO:0003887">
    <property type="term" value="F:DNA-directed DNA polymerase activity"/>
    <property type="evidence" value="ECO:0007669"/>
    <property type="project" value="UniProtKB-KW"/>
</dbReference>
<dbReference type="Gene3D" id="1.10.132.60">
    <property type="entry name" value="DNA polymerase family B, C-terminal domain"/>
    <property type="match status" value="1"/>
</dbReference>
<dbReference type="InterPro" id="IPR043502">
    <property type="entry name" value="DNA/RNA_pol_sf"/>
</dbReference>
<evidence type="ECO:0000256" key="4">
    <source>
        <dbReference type="RuleBase" id="RU365029"/>
    </source>
</evidence>
<name>A0A811QYP0_9POAL</name>
<keyword evidence="3 4" id="KW-0239">DNA-directed DNA polymerase</keyword>
<keyword evidence="1 4" id="KW-0808">Transferase</keyword>
<sequence length="233" mass="26427">MVDYLWKKLEGHWNWIQTAFDIERPSKSSVEAEVFDKFLHGSTLEECYSAVASVANRWLDLLDNQGIDIANSELLDFISELITMSKSLVDYGEQKSCVVTTAKRLAKFLGDSMVKDNGLHCQYIVAREPQEGTPVSERAVPVAIFETHPEIAKHYLRKWCRISSDASIRSIVDLSYYKQRLSSAIQKIITIPAAMQKISNLVPDYKLILYSIPSRCCTNPDARKNRCSLRASC</sequence>
<dbReference type="GO" id="GO:0051539">
    <property type="term" value="F:4 iron, 4 sulfur cluster binding"/>
    <property type="evidence" value="ECO:0007669"/>
    <property type="project" value="UniProtKB-KW"/>
</dbReference>
<evidence type="ECO:0000256" key="2">
    <source>
        <dbReference type="ARBA" id="ARBA00022695"/>
    </source>
</evidence>
<comment type="cofactor">
    <cofactor evidence="4">
        <name>[4Fe-4S] cluster</name>
        <dbReference type="ChEBI" id="CHEBI:49883"/>
    </cofactor>
</comment>
<keyword evidence="2 4" id="KW-0548">Nucleotidyltransferase</keyword>
<dbReference type="GO" id="GO:0045004">
    <property type="term" value="P:DNA replication proofreading"/>
    <property type="evidence" value="ECO:0007669"/>
    <property type="project" value="TreeGrafter"/>
</dbReference>
<feature type="domain" description="DNA polymerase epsilon ,catalytic subunit A thumb" evidence="5">
    <location>
        <begin position="31"/>
        <end position="196"/>
    </location>
</feature>
<keyword evidence="4" id="KW-0408">Iron</keyword>
<comment type="caution">
    <text evidence="6">The sequence shown here is derived from an EMBL/GenBank/DDBJ whole genome shotgun (WGS) entry which is preliminary data.</text>
</comment>
<dbReference type="GO" id="GO:0008622">
    <property type="term" value="C:epsilon DNA polymerase complex"/>
    <property type="evidence" value="ECO:0007669"/>
    <property type="project" value="InterPro"/>
</dbReference>
<dbReference type="GO" id="GO:0006287">
    <property type="term" value="P:base-excision repair, gap-filling"/>
    <property type="evidence" value="ECO:0007669"/>
    <property type="project" value="TreeGrafter"/>
</dbReference>
<dbReference type="InterPro" id="IPR055191">
    <property type="entry name" value="POL2_thumb"/>
</dbReference>
<comment type="function">
    <text evidence="4">DNA polymerase II participates in chromosomal DNA replication.</text>
</comment>
<dbReference type="PANTHER" id="PTHR10670:SF0">
    <property type="entry name" value="DNA POLYMERASE EPSILON CATALYTIC SUBUNIT A"/>
    <property type="match status" value="1"/>
</dbReference>